<reference evidence="1 2" key="1">
    <citation type="submission" date="2008-07" db="EMBL/GenBank/DDBJ databases">
        <authorList>
            <person name="El-Sayed N."/>
            <person name="Caler E."/>
            <person name="Inman J."/>
            <person name="Amedeo P."/>
            <person name="Hass B."/>
            <person name="Wortman J."/>
        </authorList>
    </citation>
    <scope>NUCLEOTIDE SEQUENCE [LARGE SCALE GENOMIC DNA]</scope>
    <source>
        <strain evidence="2">ATCC 50983 / TXsc</strain>
    </source>
</reference>
<sequence length="50" mass="5872">SLPTYSKWRALRIWAVLQYFGIDHLRASISHDIECAQRLREKLKLDGTTN</sequence>
<dbReference type="InterPro" id="IPR015424">
    <property type="entry name" value="PyrdxlP-dep_Trfase"/>
</dbReference>
<keyword evidence="2" id="KW-1185">Reference proteome</keyword>
<feature type="non-terminal residue" evidence="1">
    <location>
        <position position="50"/>
    </location>
</feature>
<dbReference type="Proteomes" id="UP000007800">
    <property type="component" value="Unassembled WGS sequence"/>
</dbReference>
<dbReference type="Gene3D" id="3.90.1150.170">
    <property type="match status" value="1"/>
</dbReference>
<dbReference type="AlphaFoldDB" id="C5LS16"/>
<dbReference type="RefSeq" id="XP_002767770.1">
    <property type="nucleotide sequence ID" value="XM_002767724.1"/>
</dbReference>
<accession>C5LS16</accession>
<proteinExistence type="predicted"/>
<dbReference type="EMBL" id="GG685006">
    <property type="protein sequence ID" value="EER00488.1"/>
    <property type="molecule type" value="Genomic_DNA"/>
</dbReference>
<protein>
    <submittedName>
        <fullName evidence="1">Uncharacterized protein</fullName>
    </submittedName>
</protein>
<dbReference type="InParanoid" id="C5LS16"/>
<evidence type="ECO:0000313" key="1">
    <source>
        <dbReference type="EMBL" id="EER00488.1"/>
    </source>
</evidence>
<dbReference type="GeneID" id="9043562"/>
<organism evidence="2">
    <name type="scientific">Perkinsus marinus (strain ATCC 50983 / TXsc)</name>
    <dbReference type="NCBI Taxonomy" id="423536"/>
    <lineage>
        <taxon>Eukaryota</taxon>
        <taxon>Sar</taxon>
        <taxon>Alveolata</taxon>
        <taxon>Perkinsozoa</taxon>
        <taxon>Perkinsea</taxon>
        <taxon>Perkinsida</taxon>
        <taxon>Perkinsidae</taxon>
        <taxon>Perkinsus</taxon>
    </lineage>
</organism>
<gene>
    <name evidence="1" type="ORF">Pmar_PMAR018371</name>
</gene>
<dbReference type="SUPFAM" id="SSF53383">
    <property type="entry name" value="PLP-dependent transferases"/>
    <property type="match status" value="1"/>
</dbReference>
<evidence type="ECO:0000313" key="2">
    <source>
        <dbReference type="Proteomes" id="UP000007800"/>
    </source>
</evidence>
<name>C5LS16_PERM5</name>
<feature type="non-terminal residue" evidence="1">
    <location>
        <position position="1"/>
    </location>
</feature>